<dbReference type="RefSeq" id="WP_230841700.1">
    <property type="nucleotide sequence ID" value="NZ_CP063845.1"/>
</dbReference>
<dbReference type="InterPro" id="IPR001680">
    <property type="entry name" value="WD40_rpt"/>
</dbReference>
<feature type="repeat" description="WD" evidence="3">
    <location>
        <begin position="1078"/>
        <end position="1119"/>
    </location>
</feature>
<dbReference type="PRINTS" id="PR00364">
    <property type="entry name" value="DISEASERSIST"/>
</dbReference>
<feature type="repeat" description="WD" evidence="3">
    <location>
        <begin position="788"/>
        <end position="828"/>
    </location>
</feature>
<keyword evidence="2" id="KW-0677">Repeat</keyword>
<dbReference type="InterPro" id="IPR019775">
    <property type="entry name" value="WD40_repeat_CS"/>
</dbReference>
<dbReference type="Proteomes" id="UP001054846">
    <property type="component" value="Chromosome"/>
</dbReference>
<dbReference type="CDD" id="cd00200">
    <property type="entry name" value="WD40"/>
    <property type="match status" value="2"/>
</dbReference>
<sequence>MSQHQADLPRKRRRRRGVVLSGWGLQKLRRAIAAAEQEELEGWRYTLEALSARIGLTARTIARILAGREGLDRSTLEHCFSRFGLHLDTADYTSPPLEALAVVRPQTHQDWGEAVDVSVFFGRGRELATLESWLVEERCRLVAILGMGGMGKTSLSVKLAQQVQEHFEWVIWRSLANAPPMGELLAEWVALVGGSAVELPDTTAAQISLLLRYLRAHRCLLVLDNCETILQGGEAVAGRAGLCRPGFEDYGELLRRLGEVPHDSCLVLTSREKPEAVARQEGSRLPVRSLPIEGLSAPEAKALLLAKDLQATPAECVRLVDLYQGNPLALKIVAATVRDTFAGSLTGFLAQGASVMGGIRTLLDEQFARTAPMEQQLLFWLAIHREPVPIDRLRATLVAPWAIERLLGVLESLARRSLIELRSERPGAEGGGFALQPVVLEYLTDRLVEAACREIGALAPAVLHRHALLQAQTKDYLRTTQQQLILQPVLEALIAELGSPAAAEGQLRALVAGLRHSRVGRGYAAGNALNLLGYLGADLSGMDLAGLAVWQAYLPERRLCRVDFGGADLSSSVFARVFALIVALAFHPRGHLFACGDSTGKIYLWQTDTGRQVACFEAQPEAVWGLVFSLEGDTLVSAAGRGVDAAIQFWDVESGRCLRSHKVHTGTIPTLAISADGEYLASGGADGQIHLWHRADGYDKSCVLVGLSRTVYGLAFSPDGRWLVSAGADCLLRVWDVEGGACLRVLSGHTDWVKSVAFSPSGHLVASAGIDRTVRLWDPLSGECVAVLEGHTGPTLSVLFIDDTTVASGSTDRSIRFWDVATGRCTRLMAAHDNNVMALALSPCGTRLASGSDDQALRLWEVSTGRLLRTICGRINWLTSGTFSPDGRFVAAGGEYDLVLLWDRIADRQWRLVGHTGAVGAVVFSPDREHLASASADGTIRLWSVTTHRQMAVFEGHTAAIRGLAFSPDGALLVSCGYDSGVKVWQVSTGRLLRSGGEQLVDSVAVACDGRRLAVGLIDDRAEIWDLETLETLQIFPGHREWAWQVAFSPDGRILASGSHDGTVRLWDSAEGKLLHTLEAHRGWVWRVAFSPDGHWLASAGTDSKVVLWEVATGRRLRAWQAHNSWVISVAFSPDGRTLLTAGIDVMLKLWDRETGECLKTVQVERLYEGMNIAGATGLTPTQVATLKALGAVET</sequence>
<evidence type="ECO:0000256" key="3">
    <source>
        <dbReference type="PROSITE-ProRule" id="PRU00221"/>
    </source>
</evidence>
<feature type="repeat" description="WD" evidence="3">
    <location>
        <begin position="704"/>
        <end position="745"/>
    </location>
</feature>
<dbReference type="PROSITE" id="PS50294">
    <property type="entry name" value="WD_REPEATS_REGION"/>
    <property type="match status" value="10"/>
</dbReference>
<feature type="repeat" description="WD" evidence="3">
    <location>
        <begin position="1120"/>
        <end position="1161"/>
    </location>
</feature>
<evidence type="ECO:0000256" key="1">
    <source>
        <dbReference type="ARBA" id="ARBA00022574"/>
    </source>
</evidence>
<feature type="repeat" description="WD" evidence="3">
    <location>
        <begin position="746"/>
        <end position="787"/>
    </location>
</feature>
<feature type="repeat" description="WD" evidence="3">
    <location>
        <begin position="829"/>
        <end position="870"/>
    </location>
</feature>
<feature type="repeat" description="WD" evidence="3">
    <location>
        <begin position="1036"/>
        <end position="1077"/>
    </location>
</feature>
<dbReference type="PROSITE" id="PS00678">
    <property type="entry name" value="WD_REPEATS_1"/>
    <property type="match status" value="4"/>
</dbReference>
<proteinExistence type="predicted"/>
<dbReference type="InterPro" id="IPR027417">
    <property type="entry name" value="P-loop_NTPase"/>
</dbReference>
<dbReference type="PRINTS" id="PR00320">
    <property type="entry name" value="GPROTEINBRPT"/>
</dbReference>
<dbReference type="InterPro" id="IPR020472">
    <property type="entry name" value="WD40_PAC1"/>
</dbReference>
<dbReference type="PROSITE" id="PS50082">
    <property type="entry name" value="WD_REPEATS_2"/>
    <property type="match status" value="11"/>
</dbReference>
<dbReference type="InterPro" id="IPR002182">
    <property type="entry name" value="NB-ARC"/>
</dbReference>
<dbReference type="Gene3D" id="2.130.10.10">
    <property type="entry name" value="YVTN repeat-like/Quinoprotein amine dehydrogenase"/>
    <property type="match status" value="5"/>
</dbReference>
<feature type="repeat" description="WD" evidence="3">
    <location>
        <begin position="994"/>
        <end position="1035"/>
    </location>
</feature>
<dbReference type="Pfam" id="PF00931">
    <property type="entry name" value="NB-ARC"/>
    <property type="match status" value="1"/>
</dbReference>
<dbReference type="InterPro" id="IPR036322">
    <property type="entry name" value="WD40_repeat_dom_sf"/>
</dbReference>
<feature type="domain" description="NB-ARC" evidence="4">
    <location>
        <begin position="129"/>
        <end position="225"/>
    </location>
</feature>
<feature type="repeat" description="WD" evidence="3">
    <location>
        <begin position="954"/>
        <end position="995"/>
    </location>
</feature>
<organism evidence="5 6">
    <name type="scientific">Gloeobacter morelensis MG652769</name>
    <dbReference type="NCBI Taxonomy" id="2781736"/>
    <lineage>
        <taxon>Bacteria</taxon>
        <taxon>Bacillati</taxon>
        <taxon>Cyanobacteriota</taxon>
        <taxon>Cyanophyceae</taxon>
        <taxon>Gloeobacterales</taxon>
        <taxon>Gloeobacteraceae</taxon>
        <taxon>Gloeobacter</taxon>
        <taxon>Gloeobacter morelensis</taxon>
    </lineage>
</organism>
<reference evidence="5 6" key="1">
    <citation type="journal article" date="2021" name="Genome Biol. Evol.">
        <title>Complete Genome Sequencing of a Novel Gloeobacter Species from a Waterfall Cave in Mexico.</title>
        <authorList>
            <person name="Saw J.H."/>
            <person name="Cardona T."/>
            <person name="Montejano G."/>
        </authorList>
    </citation>
    <scope>NUCLEOTIDE SEQUENCE [LARGE SCALE GENOMIC DNA]</scope>
    <source>
        <strain evidence="5">MG652769</strain>
    </source>
</reference>
<dbReference type="SUPFAM" id="SSF52540">
    <property type="entry name" value="P-loop containing nucleoside triphosphate hydrolases"/>
    <property type="match status" value="1"/>
</dbReference>
<dbReference type="EMBL" id="CP063845">
    <property type="protein sequence ID" value="UFP94649.1"/>
    <property type="molecule type" value="Genomic_DNA"/>
</dbReference>
<dbReference type="SUPFAM" id="SSF50978">
    <property type="entry name" value="WD40 repeat-like"/>
    <property type="match status" value="3"/>
</dbReference>
<accession>A0ABY3PM30</accession>
<keyword evidence="6" id="KW-1185">Reference proteome</keyword>
<keyword evidence="1 3" id="KW-0853">WD repeat</keyword>
<protein>
    <recommendedName>
        <fullName evidence="4">NB-ARC domain-containing protein</fullName>
    </recommendedName>
</protein>
<dbReference type="PANTHER" id="PTHR19848:SF8">
    <property type="entry name" value="F-BOX AND WD REPEAT DOMAIN CONTAINING 7"/>
    <property type="match status" value="1"/>
</dbReference>
<evidence type="ECO:0000259" key="4">
    <source>
        <dbReference type="Pfam" id="PF00931"/>
    </source>
</evidence>
<dbReference type="SMART" id="SM00320">
    <property type="entry name" value="WD40"/>
    <property type="match status" value="14"/>
</dbReference>
<name>A0ABY3PM30_9CYAN</name>
<dbReference type="Pfam" id="PF00400">
    <property type="entry name" value="WD40"/>
    <property type="match status" value="12"/>
</dbReference>
<dbReference type="PANTHER" id="PTHR19848">
    <property type="entry name" value="WD40 REPEAT PROTEIN"/>
    <property type="match status" value="1"/>
</dbReference>
<evidence type="ECO:0000256" key="2">
    <source>
        <dbReference type="ARBA" id="ARBA00022737"/>
    </source>
</evidence>
<feature type="repeat" description="WD" evidence="3">
    <location>
        <begin position="661"/>
        <end position="692"/>
    </location>
</feature>
<feature type="repeat" description="WD" evidence="3">
    <location>
        <begin position="912"/>
        <end position="953"/>
    </location>
</feature>
<gene>
    <name evidence="5" type="ORF">ISF26_23460</name>
</gene>
<evidence type="ECO:0000313" key="5">
    <source>
        <dbReference type="EMBL" id="UFP94649.1"/>
    </source>
</evidence>
<dbReference type="InterPro" id="IPR015943">
    <property type="entry name" value="WD40/YVTN_repeat-like_dom_sf"/>
</dbReference>
<evidence type="ECO:0000313" key="6">
    <source>
        <dbReference type="Proteomes" id="UP001054846"/>
    </source>
</evidence>
<dbReference type="Gene3D" id="3.40.50.300">
    <property type="entry name" value="P-loop containing nucleotide triphosphate hydrolases"/>
    <property type="match status" value="1"/>
</dbReference>